<name>A0A5N6GCA4_ASPFL</name>
<protein>
    <submittedName>
        <fullName evidence="1">Uncharacterized protein</fullName>
    </submittedName>
</protein>
<dbReference type="EMBL" id="ML734796">
    <property type="protein sequence ID" value="KAB8240032.1"/>
    <property type="molecule type" value="Genomic_DNA"/>
</dbReference>
<gene>
    <name evidence="1" type="ORF">BDV35DRAFT_374811</name>
</gene>
<proteinExistence type="predicted"/>
<reference evidence="1" key="1">
    <citation type="submission" date="2019-04" db="EMBL/GenBank/DDBJ databases">
        <title>Friends and foes A comparative genomics study of 23 Aspergillus species from section Flavi.</title>
        <authorList>
            <consortium name="DOE Joint Genome Institute"/>
            <person name="Kjaerbolling I."/>
            <person name="Vesth T."/>
            <person name="Frisvad J.C."/>
            <person name="Nybo J.L."/>
            <person name="Theobald S."/>
            <person name="Kildgaard S."/>
            <person name="Isbrandt T."/>
            <person name="Kuo A."/>
            <person name="Sato A."/>
            <person name="Lyhne E.K."/>
            <person name="Kogle M.E."/>
            <person name="Wiebenga A."/>
            <person name="Kun R.S."/>
            <person name="Lubbers R.J."/>
            <person name="Makela M.R."/>
            <person name="Barry K."/>
            <person name="Chovatia M."/>
            <person name="Clum A."/>
            <person name="Daum C."/>
            <person name="Haridas S."/>
            <person name="He G."/>
            <person name="LaButti K."/>
            <person name="Lipzen A."/>
            <person name="Mondo S."/>
            <person name="Riley R."/>
            <person name="Salamov A."/>
            <person name="Simmons B.A."/>
            <person name="Magnuson J.K."/>
            <person name="Henrissat B."/>
            <person name="Mortensen U.H."/>
            <person name="Larsen T.O."/>
            <person name="Devries R.P."/>
            <person name="Grigoriev I.V."/>
            <person name="Machida M."/>
            <person name="Baker S.E."/>
            <person name="Andersen M.R."/>
        </authorList>
    </citation>
    <scope>NUCLEOTIDE SEQUENCE [LARGE SCALE GENOMIC DNA]</scope>
    <source>
        <strain evidence="1">CBS 121.62</strain>
    </source>
</reference>
<dbReference type="Proteomes" id="UP000325434">
    <property type="component" value="Unassembled WGS sequence"/>
</dbReference>
<dbReference type="AlphaFoldDB" id="A0A5N6GCA4"/>
<accession>A0A5N6GCA4</accession>
<evidence type="ECO:0000313" key="1">
    <source>
        <dbReference type="EMBL" id="KAB8240032.1"/>
    </source>
</evidence>
<organism evidence="1">
    <name type="scientific">Aspergillus flavus</name>
    <dbReference type="NCBI Taxonomy" id="5059"/>
    <lineage>
        <taxon>Eukaryota</taxon>
        <taxon>Fungi</taxon>
        <taxon>Dikarya</taxon>
        <taxon>Ascomycota</taxon>
        <taxon>Pezizomycotina</taxon>
        <taxon>Eurotiomycetes</taxon>
        <taxon>Eurotiomycetidae</taxon>
        <taxon>Eurotiales</taxon>
        <taxon>Aspergillaceae</taxon>
        <taxon>Aspergillus</taxon>
        <taxon>Aspergillus subgen. Circumdati</taxon>
    </lineage>
</organism>
<sequence length="149" mass="16922">MTMLFRSSKVNMPDPPSCNRCGRQNRNLGRDGACRGHRRSPKVYNYHYHYHLYMPDGNSDVKSLISQLNDADQQPSSIDIIELPADTKSNYAGYMARKPPRVHRETKPIWCPRATEELHCANAFPPILQAGSRDSDAVGQTDYPAPTYR</sequence>